<gene>
    <name evidence="1" type="ORF">PVAP13_5NG553486</name>
</gene>
<accession>A0A8T0S327</accession>
<sequence>MELAVVGGPTATASSKLLRGFWRWTMSFTSLDRLVQLRTVVELQIPEGGGEDTGVGELPEI</sequence>
<proteinExistence type="predicted"/>
<reference evidence="1" key="1">
    <citation type="submission" date="2020-05" db="EMBL/GenBank/DDBJ databases">
        <title>WGS assembly of Panicum virgatum.</title>
        <authorList>
            <person name="Lovell J.T."/>
            <person name="Jenkins J."/>
            <person name="Shu S."/>
            <person name="Juenger T.E."/>
            <person name="Schmutz J."/>
        </authorList>
    </citation>
    <scope>NUCLEOTIDE SEQUENCE</scope>
    <source>
        <strain evidence="1">AP13</strain>
    </source>
</reference>
<evidence type="ECO:0000313" key="2">
    <source>
        <dbReference type="Proteomes" id="UP000823388"/>
    </source>
</evidence>
<dbReference type="AlphaFoldDB" id="A0A8T0S327"/>
<organism evidence="1 2">
    <name type="scientific">Panicum virgatum</name>
    <name type="common">Blackwell switchgrass</name>
    <dbReference type="NCBI Taxonomy" id="38727"/>
    <lineage>
        <taxon>Eukaryota</taxon>
        <taxon>Viridiplantae</taxon>
        <taxon>Streptophyta</taxon>
        <taxon>Embryophyta</taxon>
        <taxon>Tracheophyta</taxon>
        <taxon>Spermatophyta</taxon>
        <taxon>Magnoliopsida</taxon>
        <taxon>Liliopsida</taxon>
        <taxon>Poales</taxon>
        <taxon>Poaceae</taxon>
        <taxon>PACMAD clade</taxon>
        <taxon>Panicoideae</taxon>
        <taxon>Panicodae</taxon>
        <taxon>Paniceae</taxon>
        <taxon>Panicinae</taxon>
        <taxon>Panicum</taxon>
        <taxon>Panicum sect. Hiantes</taxon>
    </lineage>
</organism>
<keyword evidence="2" id="KW-1185">Reference proteome</keyword>
<comment type="caution">
    <text evidence="1">The sequence shown here is derived from an EMBL/GenBank/DDBJ whole genome shotgun (WGS) entry which is preliminary data.</text>
</comment>
<name>A0A8T0S327_PANVG</name>
<protein>
    <submittedName>
        <fullName evidence="1">Uncharacterized protein</fullName>
    </submittedName>
</protein>
<dbReference type="EMBL" id="CM029046">
    <property type="protein sequence ID" value="KAG2592350.1"/>
    <property type="molecule type" value="Genomic_DNA"/>
</dbReference>
<evidence type="ECO:0000313" key="1">
    <source>
        <dbReference type="EMBL" id="KAG2592350.1"/>
    </source>
</evidence>
<dbReference type="Proteomes" id="UP000823388">
    <property type="component" value="Chromosome 5N"/>
</dbReference>